<evidence type="ECO:0000256" key="5">
    <source>
        <dbReference type="SAM" id="MobiDB-lite"/>
    </source>
</evidence>
<feature type="region of interest" description="Disordered" evidence="5">
    <location>
        <begin position="188"/>
        <end position="415"/>
    </location>
</feature>
<feature type="compositionally biased region" description="Polar residues" evidence="5">
    <location>
        <begin position="1151"/>
        <end position="1167"/>
    </location>
</feature>
<feature type="compositionally biased region" description="Low complexity" evidence="5">
    <location>
        <begin position="366"/>
        <end position="375"/>
    </location>
</feature>
<feature type="region of interest" description="Disordered" evidence="5">
    <location>
        <begin position="770"/>
        <end position="826"/>
    </location>
</feature>
<dbReference type="InterPro" id="IPR011011">
    <property type="entry name" value="Znf_FYVE_PHD"/>
</dbReference>
<dbReference type="InterPro" id="IPR049773">
    <property type="entry name" value="AF10-like_CC"/>
</dbReference>
<dbReference type="PROSITE" id="PS50016">
    <property type="entry name" value="ZF_PHD_2"/>
    <property type="match status" value="1"/>
</dbReference>
<proteinExistence type="predicted"/>
<feature type="region of interest" description="Disordered" evidence="5">
    <location>
        <begin position="734"/>
        <end position="756"/>
    </location>
</feature>
<feature type="compositionally biased region" description="Low complexity" evidence="5">
    <location>
        <begin position="1001"/>
        <end position="1030"/>
    </location>
</feature>
<feature type="compositionally biased region" description="Low complexity" evidence="5">
    <location>
        <begin position="330"/>
        <end position="340"/>
    </location>
</feature>
<feature type="compositionally biased region" description="Low complexity" evidence="5">
    <location>
        <begin position="735"/>
        <end position="753"/>
    </location>
</feature>
<feature type="compositionally biased region" description="Polar residues" evidence="5">
    <location>
        <begin position="1605"/>
        <end position="1614"/>
    </location>
</feature>
<dbReference type="InterPro" id="IPR050701">
    <property type="entry name" value="Histone_Mod_Regulator"/>
</dbReference>
<evidence type="ECO:0000259" key="6">
    <source>
        <dbReference type="PROSITE" id="PS50016"/>
    </source>
</evidence>
<feature type="domain" description="PHD-type" evidence="7">
    <location>
        <begin position="62"/>
        <end position="181"/>
    </location>
</feature>
<dbReference type="PANTHER" id="PTHR13793">
    <property type="entry name" value="PHD FINGER PROTEINS"/>
    <property type="match status" value="1"/>
</dbReference>
<feature type="region of interest" description="Disordered" evidence="5">
    <location>
        <begin position="1280"/>
        <end position="1318"/>
    </location>
</feature>
<dbReference type="InterPro" id="IPR001965">
    <property type="entry name" value="Znf_PHD"/>
</dbReference>
<feature type="compositionally biased region" description="Low complexity" evidence="5">
    <location>
        <begin position="1592"/>
        <end position="1604"/>
    </location>
</feature>
<feature type="compositionally biased region" description="Gly residues" evidence="5">
    <location>
        <begin position="980"/>
        <end position="992"/>
    </location>
</feature>
<feature type="compositionally biased region" description="Low complexity" evidence="5">
    <location>
        <begin position="434"/>
        <end position="445"/>
    </location>
</feature>
<dbReference type="PROSITE" id="PS01359">
    <property type="entry name" value="ZF_PHD_1"/>
    <property type="match status" value="1"/>
</dbReference>
<feature type="region of interest" description="Disordered" evidence="5">
    <location>
        <begin position="636"/>
        <end position="702"/>
    </location>
</feature>
<feature type="compositionally biased region" description="Polar residues" evidence="5">
    <location>
        <begin position="1383"/>
        <end position="1400"/>
    </location>
</feature>
<feature type="compositionally biased region" description="Low complexity" evidence="5">
    <location>
        <begin position="349"/>
        <end position="358"/>
    </location>
</feature>
<evidence type="ECO:0000313" key="8">
    <source>
        <dbReference type="EnsemblMetazoa" id="AALFPA23_023355.P34745"/>
    </source>
</evidence>
<dbReference type="PANTHER" id="PTHR13793:SF164">
    <property type="entry name" value="ALHAMBRA, ISOFORM P"/>
    <property type="match status" value="1"/>
</dbReference>
<dbReference type="CDD" id="cd15672">
    <property type="entry name" value="ePHD_AF10_like"/>
    <property type="match status" value="1"/>
</dbReference>
<feature type="compositionally biased region" description="Polar residues" evidence="5">
    <location>
        <begin position="1223"/>
        <end position="1241"/>
    </location>
</feature>
<dbReference type="Pfam" id="PF13831">
    <property type="entry name" value="PHD_2"/>
    <property type="match status" value="1"/>
</dbReference>
<dbReference type="CDD" id="cd20901">
    <property type="entry name" value="CC_AF10"/>
    <property type="match status" value="1"/>
</dbReference>
<feature type="compositionally biased region" description="Low complexity" evidence="5">
    <location>
        <begin position="383"/>
        <end position="408"/>
    </location>
</feature>
<accession>A0ABM2A0N9</accession>
<dbReference type="EnsemblMetazoa" id="AALFPA23_023355.R34745">
    <property type="protein sequence ID" value="AALFPA23_023355.P34745"/>
    <property type="gene ID" value="AALFPA23_023355"/>
</dbReference>
<feature type="compositionally biased region" description="Low complexity" evidence="5">
    <location>
        <begin position="847"/>
        <end position="856"/>
    </location>
</feature>
<dbReference type="Pfam" id="PF13832">
    <property type="entry name" value="zf-HC5HC2H_2"/>
    <property type="match status" value="1"/>
</dbReference>
<feature type="region of interest" description="Disordered" evidence="5">
    <location>
        <begin position="960"/>
        <end position="1126"/>
    </location>
</feature>
<evidence type="ECO:0008006" key="10">
    <source>
        <dbReference type="Google" id="ProtNLM"/>
    </source>
</evidence>
<evidence type="ECO:0000256" key="3">
    <source>
        <dbReference type="ARBA" id="ARBA00022833"/>
    </source>
</evidence>
<evidence type="ECO:0000256" key="2">
    <source>
        <dbReference type="ARBA" id="ARBA00022771"/>
    </source>
</evidence>
<feature type="compositionally biased region" description="Gly residues" evidence="5">
    <location>
        <begin position="1499"/>
        <end position="1526"/>
    </location>
</feature>
<name>A0ABM2A0N9_AEDAL</name>
<feature type="region of interest" description="Disordered" evidence="5">
    <location>
        <begin position="1499"/>
        <end position="1614"/>
    </location>
</feature>
<feature type="region of interest" description="Disordered" evidence="5">
    <location>
        <begin position="582"/>
        <end position="614"/>
    </location>
</feature>
<feature type="domain" description="PHD-type" evidence="6">
    <location>
        <begin position="5"/>
        <end position="57"/>
    </location>
</feature>
<feature type="compositionally biased region" description="Low complexity" evidence="5">
    <location>
        <begin position="1177"/>
        <end position="1210"/>
    </location>
</feature>
<feature type="region of interest" description="Disordered" evidence="5">
    <location>
        <begin position="1151"/>
        <end position="1250"/>
    </location>
</feature>
<dbReference type="InterPro" id="IPR034732">
    <property type="entry name" value="EPHD"/>
</dbReference>
<feature type="compositionally biased region" description="Low complexity" evidence="5">
    <location>
        <begin position="786"/>
        <end position="810"/>
    </location>
</feature>
<dbReference type="Proteomes" id="UP000069940">
    <property type="component" value="Unassembled WGS sequence"/>
</dbReference>
<dbReference type="SMART" id="SM00249">
    <property type="entry name" value="PHD"/>
    <property type="match status" value="2"/>
</dbReference>
<feature type="compositionally biased region" description="Basic residues" evidence="5">
    <location>
        <begin position="669"/>
        <end position="679"/>
    </location>
</feature>
<feature type="compositionally biased region" description="Gly residues" evidence="5">
    <location>
        <begin position="226"/>
        <end position="239"/>
    </location>
</feature>
<dbReference type="GeneID" id="109398831"/>
<dbReference type="RefSeq" id="XP_062712436.1">
    <property type="nucleotide sequence ID" value="XM_062856452.1"/>
</dbReference>
<evidence type="ECO:0000313" key="9">
    <source>
        <dbReference type="Proteomes" id="UP000069940"/>
    </source>
</evidence>
<evidence type="ECO:0000256" key="1">
    <source>
        <dbReference type="ARBA" id="ARBA00022723"/>
    </source>
</evidence>
<keyword evidence="2 4" id="KW-0863">Zinc-finger</keyword>
<feature type="compositionally biased region" description="Low complexity" evidence="5">
    <location>
        <begin position="461"/>
        <end position="479"/>
    </location>
</feature>
<feature type="compositionally biased region" description="Low complexity" evidence="5">
    <location>
        <begin position="1042"/>
        <end position="1089"/>
    </location>
</feature>
<keyword evidence="1" id="KW-0479">Metal-binding</keyword>
<evidence type="ECO:0000256" key="4">
    <source>
        <dbReference type="PROSITE-ProRule" id="PRU00146"/>
    </source>
</evidence>
<dbReference type="PROSITE" id="PS51805">
    <property type="entry name" value="EPHD"/>
    <property type="match status" value="1"/>
</dbReference>
<dbReference type="InterPro" id="IPR019787">
    <property type="entry name" value="Znf_PHD-finger"/>
</dbReference>
<evidence type="ECO:0000259" key="7">
    <source>
        <dbReference type="PROSITE" id="PS51805"/>
    </source>
</evidence>
<keyword evidence="3" id="KW-0862">Zinc</keyword>
<protein>
    <recommendedName>
        <fullName evidence="10">Mixed-lineage leukemia protein</fullName>
    </recommendedName>
</protein>
<dbReference type="SUPFAM" id="SSF57903">
    <property type="entry name" value="FYVE/PHD zinc finger"/>
    <property type="match status" value="1"/>
</dbReference>
<dbReference type="InterPro" id="IPR013083">
    <property type="entry name" value="Znf_RING/FYVE/PHD"/>
</dbReference>
<feature type="compositionally biased region" description="Low complexity" evidence="5">
    <location>
        <begin position="1102"/>
        <end position="1126"/>
    </location>
</feature>
<dbReference type="InterPro" id="IPR019786">
    <property type="entry name" value="Zinc_finger_PHD-type_CS"/>
</dbReference>
<reference evidence="8" key="2">
    <citation type="submission" date="2025-05" db="UniProtKB">
        <authorList>
            <consortium name="EnsemblMetazoa"/>
        </authorList>
    </citation>
    <scope>IDENTIFICATION</scope>
    <source>
        <strain evidence="8">Foshan</strain>
    </source>
</reference>
<feature type="compositionally biased region" description="Low complexity" evidence="5">
    <location>
        <begin position="253"/>
        <end position="323"/>
    </location>
</feature>
<sequence>MKEMVGGCCVCSDDRGWSENPLVYCDGQSCAVAVHQACYGIVTVPSGPWYCRKCESQERSARVRCELCPSRDGALKRTDNLGWAHVVCALYIPEVRFGNVTTMEPIILQLIPQERYNKTCYICQEMGKGSRSTAGACMQCNKSGCKQQFHVTCAQQLGLLCEEAGNYLDNVKYCGYCQHHYSKLKKGGNVKTIPPYKPISHETNSSDGPSSPEKELEPPPPQQHPGGSGGGLGGSGGSGIKSNNRLPEPQGNASSASSSSSSSKQRKSSSASKGSTSSTSTSSSSATVVSTISGSSSVVSQSGTSVGTTGISSISSGSASSSALGVPVGKTSSSSSSSSSNKDKDKYSKNVNKVSSTNKSHDKEPSSSTSSTSSSQRDKSSKSSKSSGAIGSAANTGSSTGGLVSSVGNVASSNTTLGAAFPKDADFATLAAANASVPPLSSSSSIKQQDPATSRPEKTLAQISSAAASSARTSSLSPADIPTTLIIKPPHDHTGSNKDLLSKEAIAKFTTSNFTETIVVNSDSVFGSTTTSTTTSSNSSSGGVLNAAVVSTANMPNTTTGSSAPGPTSVIETGAGNVANKGNISTGSSYSGGAGSTMAKKRKADARSTPTSLSNLDIDINRDLIKDVAVSLVPLPLNKNDNIDPAALSGLEKNIKKTRRTSRVERPPKPNKKGRSKPKAKTEPSSPHQPPTGDPNIQNVSPNLIQSHTSNIISSSIKHQQQVTFFTFLKPNSPQLQQQSQQQQQQQQQQSQQHTPSLVVSVPLSTATVPGVNLPANNSGGGGGNSSNSSTSASNNAPNSSSGISNASTIVSPGQMPPGSSLYQQLTQRTSDQLMNVTTNRASPVIQQQSSSSSSSHVIQNPAHSVLERQSPSMRSSPAIISSVGSHLPSQQLQHPFSSGVGLELTASSLSSNVSVLQSISPVPMSAIQSTSSSPIIPGGGDGGLKISYEKQVSVSRITALQEEELSGRRSRSQSRDRGGGTGNGGSAGGGKTRTSKKRSMQQQQQPQRSSPSTATGPSTTSSSSTASSAIYANESTTANRSSTPSNSHSSSHANASNNNQLNLNSSSSNSSHTNSANGNSSNNLLATSISGSPLQAHAEKSSQINPSASSSTSTANTTASNSSSLMTSTITSAASGTHVIETVGMVSASNFQSNHPTTTGGQSQPHLATGGGTGNQPGNNNSSSITAGTGTEHGHGTPSSNNTCSNSNNAVVVTHTSKKLRSSQASAEIPSPSNSRTPDNSFGSSSSFSTGGGGLKFSYEAQPGTNPTSIGATSTIITPQAMVKESPPSSPGSDSGMARGNKRNRKLSTNSNVALGAPEPKESKLFQNGVVHATHMLGNQLNPNSSVAQKMSDQLSMELETHSFIEAAPQIVGPPFPGKSQAARSNTSAPVASGPSLSSMLAGGGTATANGNTPQSLEQLLERQWEQGSQFLMEQAQHFDIASLLSCLHQLRSENIRLEEHVNNLVARRDHLLAVNARLAIPLNPTAMGGIGLGGGGGAGSGGAGGAGSAGGLGSAGGSGLGSVGSQGQFNNMHGNGPHESAGSSSSNPSVTSRSSRIQQHQTQQQQSQPHFSSNASNQLPLENGIDFRHSNSSHQNTSSSSSDKPNTIYVNL</sequence>
<organism evidence="8 9">
    <name type="scientific">Aedes albopictus</name>
    <name type="common">Asian tiger mosquito</name>
    <name type="synonym">Stegomyia albopicta</name>
    <dbReference type="NCBI Taxonomy" id="7160"/>
    <lineage>
        <taxon>Eukaryota</taxon>
        <taxon>Metazoa</taxon>
        <taxon>Ecdysozoa</taxon>
        <taxon>Arthropoda</taxon>
        <taxon>Hexapoda</taxon>
        <taxon>Insecta</taxon>
        <taxon>Pterygota</taxon>
        <taxon>Neoptera</taxon>
        <taxon>Endopterygota</taxon>
        <taxon>Diptera</taxon>
        <taxon>Nematocera</taxon>
        <taxon>Culicoidea</taxon>
        <taxon>Culicidae</taxon>
        <taxon>Culicinae</taxon>
        <taxon>Aedini</taxon>
        <taxon>Aedes</taxon>
        <taxon>Stegomyia</taxon>
    </lineage>
</organism>
<feature type="compositionally biased region" description="Low complexity" evidence="5">
    <location>
        <begin position="1542"/>
        <end position="1575"/>
    </location>
</feature>
<dbReference type="Gene3D" id="3.30.40.10">
    <property type="entry name" value="Zinc/RING finger domain, C3HC4 (zinc finger)"/>
    <property type="match status" value="2"/>
</dbReference>
<keyword evidence="9" id="KW-1185">Reference proteome</keyword>
<feature type="region of interest" description="Disordered" evidence="5">
    <location>
        <begin position="434"/>
        <end position="497"/>
    </location>
</feature>
<dbReference type="InterPro" id="IPR049781">
    <property type="entry name" value="AF10/AF17_PHD"/>
</dbReference>
<feature type="region of interest" description="Disordered" evidence="5">
    <location>
        <begin position="1374"/>
        <end position="1411"/>
    </location>
</feature>
<dbReference type="CDD" id="cd15574">
    <property type="entry name" value="PHD_AF10_AF17"/>
    <property type="match status" value="1"/>
</dbReference>
<feature type="region of interest" description="Disordered" evidence="5">
    <location>
        <begin position="842"/>
        <end position="861"/>
    </location>
</feature>
<reference evidence="9" key="1">
    <citation type="journal article" date="2015" name="Proc. Natl. Acad. Sci. U.S.A.">
        <title>Genome sequence of the Asian Tiger mosquito, Aedes albopictus, reveals insights into its biology, genetics, and evolution.</title>
        <authorList>
            <person name="Chen X.G."/>
            <person name="Jiang X."/>
            <person name="Gu J."/>
            <person name="Xu M."/>
            <person name="Wu Y."/>
            <person name="Deng Y."/>
            <person name="Zhang C."/>
            <person name="Bonizzoni M."/>
            <person name="Dermauw W."/>
            <person name="Vontas J."/>
            <person name="Armbruster P."/>
            <person name="Huang X."/>
            <person name="Yang Y."/>
            <person name="Zhang H."/>
            <person name="He W."/>
            <person name="Peng H."/>
            <person name="Liu Y."/>
            <person name="Wu K."/>
            <person name="Chen J."/>
            <person name="Lirakis M."/>
            <person name="Topalis P."/>
            <person name="Van Leeuwen T."/>
            <person name="Hall A.B."/>
            <person name="Jiang X."/>
            <person name="Thorpe C."/>
            <person name="Mueller R.L."/>
            <person name="Sun C."/>
            <person name="Waterhouse R.M."/>
            <person name="Yan G."/>
            <person name="Tu Z.J."/>
            <person name="Fang X."/>
            <person name="James A.A."/>
        </authorList>
    </citation>
    <scope>NUCLEOTIDE SEQUENCE [LARGE SCALE GENOMIC DNA]</scope>
    <source>
        <strain evidence="9">Foshan</strain>
    </source>
</reference>